<evidence type="ECO:0000256" key="2">
    <source>
        <dbReference type="ARBA" id="ARBA00022598"/>
    </source>
</evidence>
<keyword evidence="2" id="KW-0436">Ligase</keyword>
<sequence>MLTAERVDAQADVHAWSMDAARTDPTLSPLPEGDAVDRLEQQLRTDGVRWIIGTATNAAGLVLAKSIPAPRLTAFVRSGCGLSPAHNAYGVDGSVVDAASVPHVGDLRLRLDPSGVRMIGDGIAMGPTDTFFQDGTPDPACPRVVLAKAVRDLAEQGLHAMVGHEVEFVLVRPDGSLLDPGNWRPYGANALLGQEELVLDLLAGFERAGIGVEQVHAEYGEAQFEVSLGPDDPIRSADALITARVLIVRTARRHGLMASFSPLPEVGKVGNGAHQHLSLRRGNEPLFSGGDGPHGLTGEGAHAIAGLVRGLPQAQAVLAGSALSGARLQPGGWSGAYACWGRENREAAVRFVTDGMSNPHGANVEVKMIDASANPYLATASLLGLALDGIRRRLPLPAEVTTDPADLSDTDRVHAGVTRLASDQAAMVDALESSEEMRRILGDPVVTAVLAVRRHEQVLFAGMPPEGVAAALRLAWS</sequence>
<dbReference type="GO" id="GO:0006542">
    <property type="term" value="P:glutamine biosynthetic process"/>
    <property type="evidence" value="ECO:0007669"/>
    <property type="project" value="InterPro"/>
</dbReference>
<dbReference type="Pfam" id="PF00120">
    <property type="entry name" value="Gln-synt_C"/>
    <property type="match status" value="1"/>
</dbReference>
<dbReference type="GO" id="GO:0004356">
    <property type="term" value="F:glutamine synthetase activity"/>
    <property type="evidence" value="ECO:0007669"/>
    <property type="project" value="InterPro"/>
</dbReference>
<dbReference type="EMBL" id="FMYF01000010">
    <property type="protein sequence ID" value="SDB93734.1"/>
    <property type="molecule type" value="Genomic_DNA"/>
</dbReference>
<dbReference type="PANTHER" id="PTHR43785">
    <property type="entry name" value="GAMMA-GLUTAMYLPUTRESCINE SYNTHETASE"/>
    <property type="match status" value="1"/>
</dbReference>
<proteinExistence type="inferred from homology"/>
<dbReference type="PANTHER" id="PTHR43785:SF12">
    <property type="entry name" value="TYPE-1 GLUTAMINE SYNTHETASE 2"/>
    <property type="match status" value="1"/>
</dbReference>
<accession>A0A1G6HHR5</accession>
<dbReference type="AlphaFoldDB" id="A0A1G6HHR5"/>
<comment type="similarity">
    <text evidence="1 3 4">Belongs to the glutamine synthetase family.</text>
</comment>
<dbReference type="RefSeq" id="WP_217634178.1">
    <property type="nucleotide sequence ID" value="NZ_FMYF01000010.1"/>
</dbReference>
<dbReference type="InterPro" id="IPR014746">
    <property type="entry name" value="Gln_synth/guanido_kin_cat_dom"/>
</dbReference>
<evidence type="ECO:0000256" key="4">
    <source>
        <dbReference type="RuleBase" id="RU000384"/>
    </source>
</evidence>
<dbReference type="InterPro" id="IPR036651">
    <property type="entry name" value="Gln_synt_N_sf"/>
</dbReference>
<gene>
    <name evidence="6" type="ORF">GA0111570_11062</name>
</gene>
<evidence type="ECO:0000256" key="1">
    <source>
        <dbReference type="ARBA" id="ARBA00009897"/>
    </source>
</evidence>
<organism evidence="6 7">
    <name type="scientific">Raineyella antarctica</name>
    <dbReference type="NCBI Taxonomy" id="1577474"/>
    <lineage>
        <taxon>Bacteria</taxon>
        <taxon>Bacillati</taxon>
        <taxon>Actinomycetota</taxon>
        <taxon>Actinomycetes</taxon>
        <taxon>Propionibacteriales</taxon>
        <taxon>Propionibacteriaceae</taxon>
        <taxon>Raineyella</taxon>
    </lineage>
</organism>
<evidence type="ECO:0000256" key="3">
    <source>
        <dbReference type="PROSITE-ProRule" id="PRU01331"/>
    </source>
</evidence>
<dbReference type="InterPro" id="IPR008146">
    <property type="entry name" value="Gln_synth_cat_dom"/>
</dbReference>
<evidence type="ECO:0000313" key="7">
    <source>
        <dbReference type="Proteomes" id="UP000199086"/>
    </source>
</evidence>
<evidence type="ECO:0000259" key="5">
    <source>
        <dbReference type="PROSITE" id="PS51987"/>
    </source>
</evidence>
<reference evidence="6 7" key="1">
    <citation type="submission" date="2016-06" db="EMBL/GenBank/DDBJ databases">
        <authorList>
            <person name="Olsen C.W."/>
            <person name="Carey S."/>
            <person name="Hinshaw L."/>
            <person name="Karasin A.I."/>
        </authorList>
    </citation>
    <scope>NUCLEOTIDE SEQUENCE [LARGE SCALE GENOMIC DNA]</scope>
    <source>
        <strain evidence="6 7">LZ-22</strain>
    </source>
</reference>
<dbReference type="Proteomes" id="UP000199086">
    <property type="component" value="Unassembled WGS sequence"/>
</dbReference>
<keyword evidence="7" id="KW-1185">Reference proteome</keyword>
<dbReference type="STRING" id="1577474.GA0111570_11062"/>
<protein>
    <submittedName>
        <fullName evidence="6">L-glutamine synthetase</fullName>
    </submittedName>
</protein>
<name>A0A1G6HHR5_9ACTN</name>
<dbReference type="SUPFAM" id="SSF55931">
    <property type="entry name" value="Glutamine synthetase/guanido kinase"/>
    <property type="match status" value="1"/>
</dbReference>
<evidence type="ECO:0000313" key="6">
    <source>
        <dbReference type="EMBL" id="SDB93734.1"/>
    </source>
</evidence>
<feature type="domain" description="GS catalytic" evidence="5">
    <location>
        <begin position="142"/>
        <end position="477"/>
    </location>
</feature>
<dbReference type="SMART" id="SM01230">
    <property type="entry name" value="Gln-synt_C"/>
    <property type="match status" value="1"/>
</dbReference>
<dbReference type="Gene3D" id="3.30.590.10">
    <property type="entry name" value="Glutamine synthetase/guanido kinase, catalytic domain"/>
    <property type="match status" value="1"/>
</dbReference>
<dbReference type="PROSITE" id="PS51987">
    <property type="entry name" value="GS_CATALYTIC"/>
    <property type="match status" value="1"/>
</dbReference>
<dbReference type="Gene3D" id="3.10.20.70">
    <property type="entry name" value="Glutamine synthetase, N-terminal domain"/>
    <property type="match status" value="1"/>
</dbReference>